<dbReference type="OrthoDB" id="2192888at2759"/>
<evidence type="ECO:0000313" key="8">
    <source>
        <dbReference type="Proteomes" id="UP000094801"/>
    </source>
</evidence>
<evidence type="ECO:0000313" key="7">
    <source>
        <dbReference type="EMBL" id="ODV86204.1"/>
    </source>
</evidence>
<evidence type="ECO:0000259" key="5">
    <source>
        <dbReference type="Pfam" id="PF08161"/>
    </source>
</evidence>
<evidence type="ECO:0000256" key="3">
    <source>
        <dbReference type="ARBA" id="ARBA00023242"/>
    </source>
</evidence>
<feature type="domain" description="RRP12 N-terminal HEAT" evidence="6">
    <location>
        <begin position="26"/>
        <end position="247"/>
    </location>
</feature>
<evidence type="ECO:0000256" key="1">
    <source>
        <dbReference type="ARBA" id="ARBA00004123"/>
    </source>
</evidence>
<feature type="compositionally biased region" description="Polar residues" evidence="4">
    <location>
        <begin position="1032"/>
        <end position="1043"/>
    </location>
</feature>
<dbReference type="InterPro" id="IPR012978">
    <property type="entry name" value="HEAT_RRP12"/>
</dbReference>
<feature type="compositionally biased region" description="Acidic residues" evidence="4">
    <location>
        <begin position="1062"/>
        <end position="1073"/>
    </location>
</feature>
<feature type="compositionally biased region" description="Gly residues" evidence="4">
    <location>
        <begin position="1204"/>
        <end position="1231"/>
    </location>
</feature>
<dbReference type="EMBL" id="KV453850">
    <property type="protein sequence ID" value="ODV86204.1"/>
    <property type="molecule type" value="Genomic_DNA"/>
</dbReference>
<dbReference type="Gene3D" id="1.25.10.10">
    <property type="entry name" value="Leucine-rich Repeat Variant"/>
    <property type="match status" value="1"/>
</dbReference>
<keyword evidence="3" id="KW-0539">Nucleus</keyword>
<feature type="compositionally biased region" description="Polar residues" evidence="4">
    <location>
        <begin position="1122"/>
        <end position="1131"/>
    </location>
</feature>
<evidence type="ECO:0000256" key="2">
    <source>
        <dbReference type="ARBA" id="ARBA00007690"/>
    </source>
</evidence>
<dbReference type="SUPFAM" id="SSF48371">
    <property type="entry name" value="ARM repeat"/>
    <property type="match status" value="1"/>
</dbReference>
<feature type="compositionally biased region" description="Polar residues" evidence="4">
    <location>
        <begin position="1078"/>
        <end position="1089"/>
    </location>
</feature>
<feature type="compositionally biased region" description="Basic residues" evidence="4">
    <location>
        <begin position="1241"/>
        <end position="1251"/>
    </location>
</feature>
<dbReference type="InterPro" id="IPR016024">
    <property type="entry name" value="ARM-type_fold"/>
</dbReference>
<dbReference type="Pfam" id="PF25772">
    <property type="entry name" value="HEAT_RRP12_N"/>
    <property type="match status" value="1"/>
</dbReference>
<keyword evidence="8" id="KW-1185">Reference proteome</keyword>
<dbReference type="AlphaFoldDB" id="A0A1E4T383"/>
<dbReference type="Proteomes" id="UP000094801">
    <property type="component" value="Unassembled WGS sequence"/>
</dbReference>
<gene>
    <name evidence="7" type="ORF">CANARDRAFT_196973</name>
</gene>
<sequence length="1251" mass="139682">MSSGDDQLLQAMELDAKLDKIRSQVNSKLENQQQLALILQAIDENLKEQNQNINSVAYFISFLTLLDQCCINDEIKDLNMATCSVYFLDLIAPYTPKTLLKSKFSEILTKLAPTLTNSESNAPLLRSSIGILETLLLVQDMSAWINSNNYKISPKRGLTGLLELSLDPRPKVRKRAQESVNKILSTVPAGPSLEHPASHLCGEFSLNSIISLIQEQQQNQKNNNNKNIANKESNSQIIHNLQLITSITNANSWPITQISPLCDVLLEISKTSDQYLVSSSFGAFEGLFQSMNNEIDNDKFIQVLNVMFDLKPSLNDQHLAPSWLAVIAKAIISYSSNVDSFQCFLKLPQVFKIVCEFFNSQIKEVYISASQCLIAIVTDSINDLNLLSPPSVSIDNYEKIDDSINEISELLISLLNGVKFRHCAKEICELIAVLFDKLKTRCNPDFIPLLEIIGEWRSNELDGFELNTVSENVIGIAISSIGPEVVLQTLPLNLNKPNEIGRAWLLPILKSNVRNAKLNYYIKEILPLVEFFESKINNLDSDSINSKIFNTIISQIWSLLPHFMDLPSDLIESFTDEFASKLAQLLYEKVELRTVICHGLRLLVESNLAYSQGALENPIMNQQFPIEISKKNIDYLSNTIASKLLSVLFNVFSQTPMEQRNYVLETIDIYLQISKPEDLAATFDKVCSILKKALDDEKEDDLIKNDDPMGKSKIPKLSITMMDLIVLMAKYVPTTCHNALFVIFNQTIKIQDVQIQKRSYRLLTKLVETESGLNSTMQFISNILEILLETSSTTLTASKATRLNLILSIVKQLPSDYLHFIPVILSEIIISTKSVNEKTRESSYQILIAMGSKMIEFNGVPIKNSLNDKDMPDSIASLEEFFTMCSAGLVGATPNMVSAAITSISCLLYEYHSKISTDYLVEINSTVELFLTSKNREIIKSTLGFLKVSILSLPEDITTSNMKSLLTNLLMASHEHKNHFKSKIKHIIERLIRKFGVELIEECIPEQDKKLVMNIKKSKARAKKKKIADAATSTVTGTGSNSKPLGDSKFMSGYDAALYGDSDSEFEDDESDDEFNKPKNNNNRSQQYISESRDQPLDLLDKQTLSHISSSKPKKFTKKSFENGTVSNSSFKTKNGKLVINENGISENNGDDDNDVLGKNSIDAYVEAVKQGPVRGQKNRLKFDKKEKGDGINWDDEDGDRRNGNGGGRGGFRGGRGGRGGSRGGSRGGFRGGDRGGVRKPQGKFRGGKKF</sequence>
<organism evidence="7 8">
    <name type="scientific">[Candida] arabinofermentans NRRL YB-2248</name>
    <dbReference type="NCBI Taxonomy" id="983967"/>
    <lineage>
        <taxon>Eukaryota</taxon>
        <taxon>Fungi</taxon>
        <taxon>Dikarya</taxon>
        <taxon>Ascomycota</taxon>
        <taxon>Saccharomycotina</taxon>
        <taxon>Pichiomycetes</taxon>
        <taxon>Pichiales</taxon>
        <taxon>Pichiaceae</taxon>
        <taxon>Ogataea</taxon>
        <taxon>Ogataea/Candida clade</taxon>
    </lineage>
</organism>
<dbReference type="STRING" id="983967.A0A1E4T383"/>
<evidence type="ECO:0000256" key="4">
    <source>
        <dbReference type="SAM" id="MobiDB-lite"/>
    </source>
</evidence>
<dbReference type="InterPro" id="IPR011989">
    <property type="entry name" value="ARM-like"/>
</dbReference>
<feature type="domain" description="RRP12 HEAT" evidence="5">
    <location>
        <begin position="360"/>
        <end position="655"/>
    </location>
</feature>
<accession>A0A1E4T383</accession>
<proteinExistence type="inferred from homology"/>
<protein>
    <submittedName>
        <fullName evidence="7">Uncharacterized protein</fullName>
    </submittedName>
</protein>
<comment type="similarity">
    <text evidence="2">Belongs to the RRP12 family.</text>
</comment>
<feature type="region of interest" description="Disordered" evidence="4">
    <location>
        <begin position="1169"/>
        <end position="1251"/>
    </location>
</feature>
<feature type="region of interest" description="Disordered" evidence="4">
    <location>
        <begin position="1026"/>
        <end position="1046"/>
    </location>
</feature>
<dbReference type="PANTHER" id="PTHR48287:SF1">
    <property type="entry name" value="ARM REPEAT SUPERFAMILY PROTEIN"/>
    <property type="match status" value="1"/>
</dbReference>
<dbReference type="PANTHER" id="PTHR48287">
    <property type="entry name" value="ARM REPEAT SUPERFAMILY PROTEIN"/>
    <property type="match status" value="1"/>
</dbReference>
<dbReference type="Pfam" id="PF08161">
    <property type="entry name" value="RRP12_HEAT"/>
    <property type="match status" value="1"/>
</dbReference>
<dbReference type="InterPro" id="IPR057860">
    <property type="entry name" value="HEAT_RRP12_N"/>
</dbReference>
<feature type="compositionally biased region" description="Basic and acidic residues" evidence="4">
    <location>
        <begin position="1181"/>
        <end position="1190"/>
    </location>
</feature>
<comment type="subcellular location">
    <subcellularLocation>
        <location evidence="1">Nucleus</location>
    </subcellularLocation>
</comment>
<feature type="region of interest" description="Disordered" evidence="4">
    <location>
        <begin position="1061"/>
        <end position="1089"/>
    </location>
</feature>
<dbReference type="GO" id="GO:0005634">
    <property type="term" value="C:nucleus"/>
    <property type="evidence" value="ECO:0007669"/>
    <property type="project" value="UniProtKB-SubCell"/>
</dbReference>
<reference evidence="8" key="1">
    <citation type="submission" date="2016-04" db="EMBL/GenBank/DDBJ databases">
        <title>Comparative genomics of biotechnologically important yeasts.</title>
        <authorList>
            <consortium name="DOE Joint Genome Institute"/>
            <person name="Riley R."/>
            <person name="Haridas S."/>
            <person name="Wolfe K.H."/>
            <person name="Lopes M.R."/>
            <person name="Hittinger C.T."/>
            <person name="Goker M."/>
            <person name="Salamov A."/>
            <person name="Wisecaver J."/>
            <person name="Long T.M."/>
            <person name="Aerts A.L."/>
            <person name="Barry K."/>
            <person name="Choi C."/>
            <person name="Clum A."/>
            <person name="Coughlan A.Y."/>
            <person name="Deshpande S."/>
            <person name="Douglass A.P."/>
            <person name="Hanson S.J."/>
            <person name="Klenk H.-P."/>
            <person name="Labutti K."/>
            <person name="Lapidus A."/>
            <person name="Lindquist E."/>
            <person name="Lipzen A."/>
            <person name="Meier-Kolthoff J.P."/>
            <person name="Ohm R.A."/>
            <person name="Otillar R.P."/>
            <person name="Pangilinan J."/>
            <person name="Peng Y."/>
            <person name="Rokas A."/>
            <person name="Rosa C.A."/>
            <person name="Scheuner C."/>
            <person name="Sibirny A.A."/>
            <person name="Slot J.C."/>
            <person name="Stielow J.B."/>
            <person name="Sun H."/>
            <person name="Kurtzman C.P."/>
            <person name="Blackwell M."/>
            <person name="Grigoriev I.V."/>
            <person name="Jeffries T.W."/>
        </authorList>
    </citation>
    <scope>NUCLEOTIDE SEQUENCE [LARGE SCALE GENOMIC DNA]</scope>
    <source>
        <strain evidence="8">NRRL YB-2248</strain>
    </source>
</reference>
<name>A0A1E4T383_9ASCO</name>
<dbReference type="InterPro" id="IPR052087">
    <property type="entry name" value="RRP12"/>
</dbReference>
<evidence type="ECO:0000259" key="6">
    <source>
        <dbReference type="Pfam" id="PF25772"/>
    </source>
</evidence>
<feature type="region of interest" description="Disordered" evidence="4">
    <location>
        <begin position="1110"/>
        <end position="1131"/>
    </location>
</feature>